<name>A0AAU2HAA9_9ACTN</name>
<keyword evidence="1" id="KW-1133">Transmembrane helix</keyword>
<feature type="transmembrane region" description="Helical" evidence="1">
    <location>
        <begin position="21"/>
        <end position="46"/>
    </location>
</feature>
<evidence type="ECO:0000256" key="1">
    <source>
        <dbReference type="SAM" id="Phobius"/>
    </source>
</evidence>
<evidence type="ECO:0000313" key="2">
    <source>
        <dbReference type="EMBL" id="WTU45093.1"/>
    </source>
</evidence>
<organism evidence="2">
    <name type="scientific">Streptomyces sp. NBC_00060</name>
    <dbReference type="NCBI Taxonomy" id="2975636"/>
    <lineage>
        <taxon>Bacteria</taxon>
        <taxon>Bacillati</taxon>
        <taxon>Actinomycetota</taxon>
        <taxon>Actinomycetes</taxon>
        <taxon>Kitasatosporales</taxon>
        <taxon>Streptomycetaceae</taxon>
        <taxon>Streptomyces</taxon>
    </lineage>
</organism>
<keyword evidence="1" id="KW-0812">Transmembrane</keyword>
<dbReference type="EMBL" id="CP108253">
    <property type="protein sequence ID" value="WTU45093.1"/>
    <property type="molecule type" value="Genomic_DNA"/>
</dbReference>
<gene>
    <name evidence="2" type="ORF">OHV25_38795</name>
</gene>
<proteinExistence type="predicted"/>
<accession>A0AAU2HAA9</accession>
<reference evidence="2" key="1">
    <citation type="submission" date="2022-10" db="EMBL/GenBank/DDBJ databases">
        <title>The complete genomes of actinobacterial strains from the NBC collection.</title>
        <authorList>
            <person name="Joergensen T.S."/>
            <person name="Alvarez Arevalo M."/>
            <person name="Sterndorff E.B."/>
            <person name="Faurdal D."/>
            <person name="Vuksanovic O."/>
            <person name="Mourched A.-S."/>
            <person name="Charusanti P."/>
            <person name="Shaw S."/>
            <person name="Blin K."/>
            <person name="Weber T."/>
        </authorList>
    </citation>
    <scope>NUCLEOTIDE SEQUENCE</scope>
    <source>
        <strain evidence="2">NBC_00060</strain>
    </source>
</reference>
<protein>
    <submittedName>
        <fullName evidence="2">Uncharacterized protein</fullName>
    </submittedName>
</protein>
<sequence>MRLLIESFGSGLLTGVLVGRPGFGLTFGVPTALAFGFGGGFTIGLINRFTHSFRTPGHVGNTSGWFFVTCAWFALRGQLPWRLMQFLDDAHRRGALRQAGAVYQFRHTHLQDRLADPAPPAAALNPLPGTVERCPASGRRLRALRVHREGAHQAEVGDRLVELLNRRVRLGGSR</sequence>
<keyword evidence="1" id="KW-0472">Membrane</keyword>
<dbReference type="AlphaFoldDB" id="A0AAU2HAA9"/>